<evidence type="ECO:0008006" key="3">
    <source>
        <dbReference type="Google" id="ProtNLM"/>
    </source>
</evidence>
<name>A0AAD5VN33_9AGAR</name>
<dbReference type="AlphaFoldDB" id="A0AAD5VN33"/>
<protein>
    <recommendedName>
        <fullName evidence="3">F-box domain-containing protein</fullName>
    </recommendedName>
</protein>
<proteinExistence type="predicted"/>
<accession>A0AAD5VN33</accession>
<dbReference type="EMBL" id="JANIEX010000940">
    <property type="protein sequence ID" value="KAJ3561887.1"/>
    <property type="molecule type" value="Genomic_DNA"/>
</dbReference>
<dbReference type="InterPro" id="IPR036047">
    <property type="entry name" value="F-box-like_dom_sf"/>
</dbReference>
<organism evidence="1 2">
    <name type="scientific">Leucocoprinus birnbaumii</name>
    <dbReference type="NCBI Taxonomy" id="56174"/>
    <lineage>
        <taxon>Eukaryota</taxon>
        <taxon>Fungi</taxon>
        <taxon>Dikarya</taxon>
        <taxon>Basidiomycota</taxon>
        <taxon>Agaricomycotina</taxon>
        <taxon>Agaricomycetes</taxon>
        <taxon>Agaricomycetidae</taxon>
        <taxon>Agaricales</taxon>
        <taxon>Agaricineae</taxon>
        <taxon>Agaricaceae</taxon>
        <taxon>Leucocoprinus</taxon>
    </lineage>
</organism>
<keyword evidence="2" id="KW-1185">Reference proteome</keyword>
<comment type="caution">
    <text evidence="1">The sequence shown here is derived from an EMBL/GenBank/DDBJ whole genome shotgun (WGS) entry which is preliminary data.</text>
</comment>
<evidence type="ECO:0000313" key="1">
    <source>
        <dbReference type="EMBL" id="KAJ3561887.1"/>
    </source>
</evidence>
<evidence type="ECO:0000313" key="2">
    <source>
        <dbReference type="Proteomes" id="UP001213000"/>
    </source>
</evidence>
<sequence>MRPIPSTEPQKRHALRARDLLAVIFEWVVIDLHLPDDPVGASNATVTLSQVSRLWRDVVRGLPRLWQVITLDCWFAYDPVYYAETKPEAGVNTNAGPILSKLQDFIKYSCDLPLAIRFRFPARLTRREYKPSKEADHLYMYILYSFLYTLYQVTDRIDQITFISTDERSMDALSCILNFEAIAEFDPLKLFLHARQVQFLFQYDLIEEIPFKPLGDTLPASITELILIRPIHQWWHGFFSGSKVQLPRVTDTTAVTYQRPLIMHASPSLVDHYFVRLLDVVSGTLRCLEIRDDDVCVDSTGPDGERPQIFEDKIQLRLDNLLFVCMKGRYSWMVPILNQLTLVPGGIFEIQEYAQDIAEELREFRAPAPIN</sequence>
<gene>
    <name evidence="1" type="ORF">NP233_g9914</name>
</gene>
<reference evidence="1" key="1">
    <citation type="submission" date="2022-07" db="EMBL/GenBank/DDBJ databases">
        <title>Genome Sequence of Leucocoprinus birnbaumii.</title>
        <authorList>
            <person name="Buettner E."/>
        </authorList>
    </citation>
    <scope>NUCLEOTIDE SEQUENCE</scope>
    <source>
        <strain evidence="1">VT141</strain>
    </source>
</reference>
<dbReference type="SUPFAM" id="SSF81383">
    <property type="entry name" value="F-box domain"/>
    <property type="match status" value="1"/>
</dbReference>
<dbReference type="Proteomes" id="UP001213000">
    <property type="component" value="Unassembled WGS sequence"/>
</dbReference>